<protein>
    <submittedName>
        <fullName evidence="2">Diguanylate cyclase (GGDEF)-like protein</fullName>
    </submittedName>
</protein>
<dbReference type="CDD" id="cd00130">
    <property type="entry name" value="PAS"/>
    <property type="match status" value="1"/>
</dbReference>
<dbReference type="Proteomes" id="UP001180487">
    <property type="component" value="Unassembled WGS sequence"/>
</dbReference>
<dbReference type="SUPFAM" id="SSF55073">
    <property type="entry name" value="Nucleotide cyclase"/>
    <property type="match status" value="1"/>
</dbReference>
<proteinExistence type="predicted"/>
<dbReference type="InterPro" id="IPR052155">
    <property type="entry name" value="Biofilm_reg_signaling"/>
</dbReference>
<name>A0ABU2C8K1_9BURK</name>
<accession>A0ABU2C8K1</accession>
<feature type="domain" description="GGDEF" evidence="1">
    <location>
        <begin position="354"/>
        <end position="488"/>
    </location>
</feature>
<reference evidence="2 3" key="1">
    <citation type="submission" date="2023-07" db="EMBL/GenBank/DDBJ databases">
        <title>Sorghum-associated microbial communities from plants grown in Nebraska, USA.</title>
        <authorList>
            <person name="Schachtman D."/>
        </authorList>
    </citation>
    <scope>NUCLEOTIDE SEQUENCE [LARGE SCALE GENOMIC DNA]</scope>
    <source>
        <strain evidence="2 3">BE313</strain>
    </source>
</reference>
<evidence type="ECO:0000313" key="2">
    <source>
        <dbReference type="EMBL" id="MDR7377626.1"/>
    </source>
</evidence>
<dbReference type="PANTHER" id="PTHR44757:SF2">
    <property type="entry name" value="BIOFILM ARCHITECTURE MAINTENANCE PROTEIN MBAA"/>
    <property type="match status" value="1"/>
</dbReference>
<dbReference type="Gene3D" id="3.30.70.270">
    <property type="match status" value="1"/>
</dbReference>
<keyword evidence="3" id="KW-1185">Reference proteome</keyword>
<dbReference type="Pfam" id="PF13426">
    <property type="entry name" value="PAS_9"/>
    <property type="match status" value="2"/>
</dbReference>
<dbReference type="EMBL" id="JAVDXT010000002">
    <property type="protein sequence ID" value="MDR7377626.1"/>
    <property type="molecule type" value="Genomic_DNA"/>
</dbReference>
<dbReference type="PROSITE" id="PS50887">
    <property type="entry name" value="GGDEF"/>
    <property type="match status" value="1"/>
</dbReference>
<dbReference type="SMART" id="SM00267">
    <property type="entry name" value="GGDEF"/>
    <property type="match status" value="1"/>
</dbReference>
<dbReference type="InterPro" id="IPR029787">
    <property type="entry name" value="Nucleotide_cyclase"/>
</dbReference>
<evidence type="ECO:0000313" key="3">
    <source>
        <dbReference type="Proteomes" id="UP001180487"/>
    </source>
</evidence>
<dbReference type="Gene3D" id="3.30.450.20">
    <property type="entry name" value="PAS domain"/>
    <property type="match status" value="2"/>
</dbReference>
<dbReference type="InterPro" id="IPR000160">
    <property type="entry name" value="GGDEF_dom"/>
</dbReference>
<comment type="caution">
    <text evidence="2">The sequence shown here is derived from an EMBL/GenBank/DDBJ whole genome shotgun (WGS) entry which is preliminary data.</text>
</comment>
<dbReference type="InterPro" id="IPR043128">
    <property type="entry name" value="Rev_trsase/Diguanyl_cyclase"/>
</dbReference>
<dbReference type="InterPro" id="IPR035965">
    <property type="entry name" value="PAS-like_dom_sf"/>
</dbReference>
<sequence>MSHSSSPADYAHLFELAPVSLWLEDFSALKRLFDRWRDDGVSDLRAHVAAHPECLAECAASLQVLEVNQRTLELFGASSQAELLANLSQVFRGDMLDHFAQQMYPMWNGELGFAIQTVNYALDGRRLDVKVQARVLQGHEATWGRVMVSLQDITHELQTSNLLVSSEQHARDLFDYSPVSLWVEDFSSVKKLIDEVRMRGIEDFRTFINVHPEFVSRCMQEIRVIDVNRQTLTMFGAKNKAELLARLGEVFQGEMRDSFAEQLIELWQGKTTLMREVVNYRLGGDLLNIHMQFAVLPDHLADWDLVLVSLVDITARKKAEAYLEYLGKHDSLTQLRNRAFYMDELNRLSRKGPWPLSVLIMDLNGLKQINDEHGHVAGDALLRRAGEVFGKVSSAPMCAARTGGDEFAMLLPGADERGAQAIIDRIHSMLELNNQFYTSHKLSIAIGMATCHSSDQLEAALIRADRAMYVEKTRYYQEQHIERRTHGG</sequence>
<evidence type="ECO:0000259" key="1">
    <source>
        <dbReference type="PROSITE" id="PS50887"/>
    </source>
</evidence>
<dbReference type="InterPro" id="IPR000014">
    <property type="entry name" value="PAS"/>
</dbReference>
<dbReference type="SUPFAM" id="SSF55785">
    <property type="entry name" value="PYP-like sensor domain (PAS domain)"/>
    <property type="match status" value="2"/>
</dbReference>
<dbReference type="NCBIfam" id="TIGR00254">
    <property type="entry name" value="GGDEF"/>
    <property type="match status" value="1"/>
</dbReference>
<dbReference type="Pfam" id="PF00990">
    <property type="entry name" value="GGDEF"/>
    <property type="match status" value="1"/>
</dbReference>
<dbReference type="RefSeq" id="WP_310373243.1">
    <property type="nucleotide sequence ID" value="NZ_JAVDXT010000002.1"/>
</dbReference>
<organism evidence="2 3">
    <name type="scientific">Rhodoferax ferrireducens</name>
    <dbReference type="NCBI Taxonomy" id="192843"/>
    <lineage>
        <taxon>Bacteria</taxon>
        <taxon>Pseudomonadati</taxon>
        <taxon>Pseudomonadota</taxon>
        <taxon>Betaproteobacteria</taxon>
        <taxon>Burkholderiales</taxon>
        <taxon>Comamonadaceae</taxon>
        <taxon>Rhodoferax</taxon>
    </lineage>
</organism>
<gene>
    <name evidence="2" type="ORF">J2X19_002305</name>
</gene>
<dbReference type="CDD" id="cd01949">
    <property type="entry name" value="GGDEF"/>
    <property type="match status" value="1"/>
</dbReference>
<dbReference type="PANTHER" id="PTHR44757">
    <property type="entry name" value="DIGUANYLATE CYCLASE DGCP"/>
    <property type="match status" value="1"/>
</dbReference>